<feature type="transmembrane region" description="Helical" evidence="5">
    <location>
        <begin position="54"/>
        <end position="72"/>
    </location>
</feature>
<feature type="transmembrane region" description="Helical" evidence="5">
    <location>
        <begin position="30"/>
        <end position="47"/>
    </location>
</feature>
<keyword evidence="3" id="KW-0378">Hydrolase</keyword>
<evidence type="ECO:0000256" key="3">
    <source>
        <dbReference type="ARBA" id="ARBA00022801"/>
    </source>
</evidence>
<feature type="domain" description="Metallo-beta-lactamase" evidence="6">
    <location>
        <begin position="127"/>
        <end position="345"/>
    </location>
</feature>
<evidence type="ECO:0000256" key="1">
    <source>
        <dbReference type="ARBA" id="ARBA00007749"/>
    </source>
</evidence>
<dbReference type="PANTHER" id="PTHR42978:SF3">
    <property type="entry name" value="BLR3078 PROTEIN"/>
    <property type="match status" value="1"/>
</dbReference>
<accession>A0ABX9JLJ9</accession>
<proteinExistence type="inferred from homology"/>
<comment type="similarity">
    <text evidence="1">Belongs to the metallo-beta-lactamase superfamily.</text>
</comment>
<dbReference type="InterPro" id="IPR036866">
    <property type="entry name" value="RibonucZ/Hydroxyglut_hydro"/>
</dbReference>
<keyword evidence="5" id="KW-1133">Transmembrane helix</keyword>
<dbReference type="SMART" id="SM00849">
    <property type="entry name" value="Lactamase_B"/>
    <property type="match status" value="1"/>
</dbReference>
<evidence type="ECO:0000313" key="8">
    <source>
        <dbReference type="Proteomes" id="UP000256345"/>
    </source>
</evidence>
<name>A0ABX9JLJ9_9BACT</name>
<organism evidence="7 8">
    <name type="scientific">Archangium gephyra</name>
    <dbReference type="NCBI Taxonomy" id="48"/>
    <lineage>
        <taxon>Bacteria</taxon>
        <taxon>Pseudomonadati</taxon>
        <taxon>Myxococcota</taxon>
        <taxon>Myxococcia</taxon>
        <taxon>Myxococcales</taxon>
        <taxon>Cystobacterineae</taxon>
        <taxon>Archangiaceae</taxon>
        <taxon>Archangium</taxon>
    </lineage>
</organism>
<sequence length="357" mass="39157">MKWLLACIAPVLLAAWILFLSAHGPASWVLLPGILIGIACAAGLSFLRSFSPALRALSLTLYLLPLGLLSTYRASAFSVSKDFELGALPLASAPSEMSIAQLPTGVTYRSAAFGYRGGSLFEPRVFSMTAILIKHPKGDLLIDAGFGRDIAQHLATLPLPFQLLTRYTLNKTAREQLQSSGYDLTRLRAIILTHSHWDHISGAADFPEVPVWIPPAERSFVQGEDVTTATARSIKSLHIEEYRFDARPYLGFAESHDVYGDGAVVIVPAPGHTPGSVIVFVTLADHKRYAFIGDLAWQLEGVTEQEERPLTQRIADFEPRLVREHLAHMAAISARYPELTLVVAHDPRSFASIPKWP</sequence>
<comment type="caution">
    <text evidence="7">The sequence shown here is derived from an EMBL/GenBank/DDBJ whole genome shotgun (WGS) entry which is preliminary data.</text>
</comment>
<dbReference type="SUPFAM" id="SSF56281">
    <property type="entry name" value="Metallo-hydrolase/oxidoreductase"/>
    <property type="match status" value="1"/>
</dbReference>
<dbReference type="EMBL" id="QUMU01000021">
    <property type="protein sequence ID" value="REG20463.1"/>
    <property type="molecule type" value="Genomic_DNA"/>
</dbReference>
<keyword evidence="8" id="KW-1185">Reference proteome</keyword>
<reference evidence="7 8" key="1">
    <citation type="submission" date="2018-08" db="EMBL/GenBank/DDBJ databases">
        <title>Genomic Encyclopedia of Archaeal and Bacterial Type Strains, Phase II (KMG-II): from individual species to whole genera.</title>
        <authorList>
            <person name="Goeker M."/>
        </authorList>
    </citation>
    <scope>NUCLEOTIDE SEQUENCE [LARGE SCALE GENOMIC DNA]</scope>
    <source>
        <strain evidence="7 8">DSM 2261</strain>
    </source>
</reference>
<keyword evidence="4" id="KW-0862">Zinc</keyword>
<keyword evidence="5" id="KW-0472">Membrane</keyword>
<evidence type="ECO:0000313" key="7">
    <source>
        <dbReference type="EMBL" id="REG20463.1"/>
    </source>
</evidence>
<keyword evidence="2" id="KW-0479">Metal-binding</keyword>
<dbReference type="PANTHER" id="PTHR42978">
    <property type="entry name" value="QUORUM-QUENCHING LACTONASE YTNP-RELATED-RELATED"/>
    <property type="match status" value="1"/>
</dbReference>
<dbReference type="RefSeq" id="WP_245682325.1">
    <property type="nucleotide sequence ID" value="NZ_CP011509.1"/>
</dbReference>
<keyword evidence="5" id="KW-0812">Transmembrane</keyword>
<dbReference type="Pfam" id="PF00753">
    <property type="entry name" value="Lactamase_B"/>
    <property type="match status" value="1"/>
</dbReference>
<evidence type="ECO:0000256" key="2">
    <source>
        <dbReference type="ARBA" id="ARBA00022723"/>
    </source>
</evidence>
<evidence type="ECO:0000256" key="4">
    <source>
        <dbReference type="ARBA" id="ARBA00022833"/>
    </source>
</evidence>
<dbReference type="InterPro" id="IPR001279">
    <property type="entry name" value="Metallo-B-lactamas"/>
</dbReference>
<gene>
    <name evidence="7" type="ORF">ATI61_12128</name>
</gene>
<dbReference type="Proteomes" id="UP000256345">
    <property type="component" value="Unassembled WGS sequence"/>
</dbReference>
<dbReference type="Gene3D" id="3.60.15.10">
    <property type="entry name" value="Ribonuclease Z/Hydroxyacylglutathione hydrolase-like"/>
    <property type="match status" value="1"/>
</dbReference>
<dbReference type="InterPro" id="IPR051013">
    <property type="entry name" value="MBL_superfamily_lactonases"/>
</dbReference>
<evidence type="ECO:0000256" key="5">
    <source>
        <dbReference type="SAM" id="Phobius"/>
    </source>
</evidence>
<evidence type="ECO:0000259" key="6">
    <source>
        <dbReference type="SMART" id="SM00849"/>
    </source>
</evidence>
<protein>
    <submittedName>
        <fullName evidence="7">Glyoxylase-like metal-dependent hydrolase (Beta-lactamase superfamily II)</fullName>
    </submittedName>
</protein>